<feature type="domain" description="Amino acid transporter transmembrane" evidence="12">
    <location>
        <begin position="36"/>
        <end position="441"/>
    </location>
</feature>
<keyword evidence="3" id="KW-0813">Transport</keyword>
<comment type="similarity">
    <text evidence="2">Belongs to the amino acid/polyamine transporter 2 family. Amino acid/auxin permease (AAAP) (TC 2.A.18.1) subfamily.</text>
</comment>
<feature type="transmembrane region" description="Helical" evidence="11">
    <location>
        <begin position="417"/>
        <end position="440"/>
    </location>
</feature>
<keyword evidence="6" id="KW-0029">Amino-acid transport</keyword>
<feature type="transmembrane region" description="Helical" evidence="11">
    <location>
        <begin position="230"/>
        <end position="248"/>
    </location>
</feature>
<sequence>MGSIPPDNVNAAARQMEDGNTPKELDAGALFVLKSRGSWLHCGYHLTTSIVAPALLSLPFALSLMGWSAGVLCLIVAAWVTFYSYNLLSLVLEHHAQLGQRQLRFRDMARDILGQGWGRFFVGPIQFGLCYGAVIACILLGGQSLKAIYLLSSPKGTMQLYQFVSIFGVLMLVLAQIPSFHSLRHINLVSLVLCLAYSACATSGSIYIGYSKNAPTKDYSINGSAQNRVFGSFNAISIIATTFGNGIVPEIQATIAPPVKGKMFKGLCVCYAVVVSTFFSVAISGYWAFGNQARGTVLANFMVDEKSLLPTWVLLMTNVFTLSQVVAVTLAYLQPTNEVLERKFADAKIDQFAIRNVVPRLIFRSLSVVIATTIAAMFPFFGDINAVIGAFGCIPLDFVLPMVFYNVTFKPSKHGLLFWANTLIATIFSALGVLGAISSIRQIGLDAKTYHLFANL</sequence>
<dbReference type="GO" id="GO:0006865">
    <property type="term" value="P:amino acid transport"/>
    <property type="evidence" value="ECO:0007669"/>
    <property type="project" value="UniProtKB-KW"/>
</dbReference>
<dbReference type="EMBL" id="JRKL02000085">
    <property type="protein sequence ID" value="KAF3975369.1"/>
    <property type="molecule type" value="Genomic_DNA"/>
</dbReference>
<feature type="transmembrane region" description="Helical" evidence="11">
    <location>
        <begin position="161"/>
        <end position="181"/>
    </location>
</feature>
<comment type="caution">
    <text evidence="13">The sequence shown here is derived from an EMBL/GenBank/DDBJ whole genome shotgun (WGS) entry which is preliminary data.</text>
</comment>
<name>A0A8J4RX73_9ROSI</name>
<evidence type="ECO:0000256" key="2">
    <source>
        <dbReference type="ARBA" id="ARBA00005590"/>
    </source>
</evidence>
<feature type="transmembrane region" description="Helical" evidence="11">
    <location>
        <begin position="387"/>
        <end position="405"/>
    </location>
</feature>
<evidence type="ECO:0000256" key="10">
    <source>
        <dbReference type="ARBA" id="ARBA00045588"/>
    </source>
</evidence>
<organism evidence="13 14">
    <name type="scientific">Castanea mollissima</name>
    <name type="common">Chinese chestnut</name>
    <dbReference type="NCBI Taxonomy" id="60419"/>
    <lineage>
        <taxon>Eukaryota</taxon>
        <taxon>Viridiplantae</taxon>
        <taxon>Streptophyta</taxon>
        <taxon>Embryophyta</taxon>
        <taxon>Tracheophyta</taxon>
        <taxon>Spermatophyta</taxon>
        <taxon>Magnoliopsida</taxon>
        <taxon>eudicotyledons</taxon>
        <taxon>Gunneridae</taxon>
        <taxon>Pentapetalae</taxon>
        <taxon>rosids</taxon>
        <taxon>fabids</taxon>
        <taxon>Fagales</taxon>
        <taxon>Fagaceae</taxon>
        <taxon>Castanea</taxon>
    </lineage>
</organism>
<dbReference type="Proteomes" id="UP000737018">
    <property type="component" value="Unassembled WGS sequence"/>
</dbReference>
<evidence type="ECO:0000256" key="1">
    <source>
        <dbReference type="ARBA" id="ARBA00004127"/>
    </source>
</evidence>
<keyword evidence="14" id="KW-1185">Reference proteome</keyword>
<reference evidence="13" key="1">
    <citation type="submission" date="2020-03" db="EMBL/GenBank/DDBJ databases">
        <title>Castanea mollissima Vanexum genome sequencing.</title>
        <authorList>
            <person name="Staton M."/>
        </authorList>
    </citation>
    <scope>NUCLEOTIDE SEQUENCE</scope>
    <source>
        <tissue evidence="13">Leaf</tissue>
    </source>
</reference>
<feature type="transmembrane region" description="Helical" evidence="11">
    <location>
        <begin position="309"/>
        <end position="333"/>
    </location>
</feature>
<evidence type="ECO:0000256" key="7">
    <source>
        <dbReference type="ARBA" id="ARBA00022989"/>
    </source>
</evidence>
<comment type="subcellular location">
    <subcellularLocation>
        <location evidence="1">Endomembrane system</location>
        <topology evidence="1">Multi-pass membrane protein</topology>
    </subcellularLocation>
</comment>
<dbReference type="InterPro" id="IPR013057">
    <property type="entry name" value="AA_transpt_TM"/>
</dbReference>
<feature type="transmembrane region" description="Helical" evidence="11">
    <location>
        <begin position="120"/>
        <end position="141"/>
    </location>
</feature>
<dbReference type="AlphaFoldDB" id="A0A8J4RX73"/>
<evidence type="ECO:0000256" key="4">
    <source>
        <dbReference type="ARBA" id="ARBA00022692"/>
    </source>
</evidence>
<proteinExistence type="inferred from homology"/>
<evidence type="ECO:0000256" key="9">
    <source>
        <dbReference type="ARBA" id="ARBA00023294"/>
    </source>
</evidence>
<evidence type="ECO:0000313" key="13">
    <source>
        <dbReference type="EMBL" id="KAF3975369.1"/>
    </source>
</evidence>
<feature type="transmembrane region" description="Helical" evidence="11">
    <location>
        <begin position="269"/>
        <end position="289"/>
    </location>
</feature>
<feature type="transmembrane region" description="Helical" evidence="11">
    <location>
        <begin position="361"/>
        <end position="381"/>
    </location>
</feature>
<dbReference type="Pfam" id="PF01490">
    <property type="entry name" value="Aa_trans"/>
    <property type="match status" value="1"/>
</dbReference>
<feature type="transmembrane region" description="Helical" evidence="11">
    <location>
        <begin position="67"/>
        <end position="92"/>
    </location>
</feature>
<dbReference type="GO" id="GO:0015293">
    <property type="term" value="F:symporter activity"/>
    <property type="evidence" value="ECO:0007669"/>
    <property type="project" value="UniProtKB-KW"/>
</dbReference>
<keyword evidence="9" id="KW-0927">Auxin signaling pathway</keyword>
<evidence type="ECO:0000256" key="11">
    <source>
        <dbReference type="SAM" id="Phobius"/>
    </source>
</evidence>
<keyword evidence="8 11" id="KW-0472">Membrane</keyword>
<keyword evidence="7 11" id="KW-1133">Transmembrane helix</keyword>
<feature type="transmembrane region" description="Helical" evidence="11">
    <location>
        <begin position="188"/>
        <end position="210"/>
    </location>
</feature>
<evidence type="ECO:0000256" key="5">
    <source>
        <dbReference type="ARBA" id="ARBA00022847"/>
    </source>
</evidence>
<protein>
    <recommendedName>
        <fullName evidence="12">Amino acid transporter transmembrane domain-containing protein</fullName>
    </recommendedName>
</protein>
<evidence type="ECO:0000256" key="6">
    <source>
        <dbReference type="ARBA" id="ARBA00022970"/>
    </source>
</evidence>
<dbReference type="OrthoDB" id="40134at2759"/>
<evidence type="ECO:0000256" key="8">
    <source>
        <dbReference type="ARBA" id="ARBA00023136"/>
    </source>
</evidence>
<evidence type="ECO:0000256" key="3">
    <source>
        <dbReference type="ARBA" id="ARBA00022448"/>
    </source>
</evidence>
<dbReference type="GO" id="GO:0012505">
    <property type="term" value="C:endomembrane system"/>
    <property type="evidence" value="ECO:0007669"/>
    <property type="project" value="UniProtKB-SubCell"/>
</dbReference>
<gene>
    <name evidence="13" type="ORF">CMV_001377</name>
</gene>
<evidence type="ECO:0000313" key="14">
    <source>
        <dbReference type="Proteomes" id="UP000737018"/>
    </source>
</evidence>
<comment type="function">
    <text evidence="10">Carrier protein involved in proton-driven auxin influx. Mediates the formation of auxin gradient from developing leaves (site of auxin biosynthesis) to tips by contributing to the loading of auxin in vascular tissues and facilitating acropetal (base to tip) auxin transport within inner tissues of the root apex, and basipetal (tip to base) auxin transport within outer tissues of the root apex. May be involved in lateral roots and nodules formation.</text>
</comment>
<dbReference type="PANTHER" id="PTHR48017">
    <property type="entry name" value="OS05G0424000 PROTEIN-RELATED"/>
    <property type="match status" value="1"/>
</dbReference>
<keyword evidence="4 11" id="KW-0812">Transmembrane</keyword>
<accession>A0A8J4RX73</accession>
<dbReference type="GO" id="GO:0009734">
    <property type="term" value="P:auxin-activated signaling pathway"/>
    <property type="evidence" value="ECO:0007669"/>
    <property type="project" value="UniProtKB-KW"/>
</dbReference>
<evidence type="ECO:0000259" key="12">
    <source>
        <dbReference type="Pfam" id="PF01490"/>
    </source>
</evidence>
<keyword evidence="5" id="KW-0769">Symport</keyword>